<feature type="chain" id="PRO_5020846246" evidence="1">
    <location>
        <begin position="22"/>
        <end position="342"/>
    </location>
</feature>
<evidence type="ECO:0000313" key="3">
    <source>
        <dbReference type="Proteomes" id="UP000305675"/>
    </source>
</evidence>
<evidence type="ECO:0000313" key="2">
    <source>
        <dbReference type="EMBL" id="TKB49660.1"/>
    </source>
</evidence>
<accession>A0A4U1BEZ2</accession>
<protein>
    <submittedName>
        <fullName evidence="2">Uncharacterized protein</fullName>
    </submittedName>
</protein>
<reference evidence="2 3" key="1">
    <citation type="submission" date="2019-04" db="EMBL/GenBank/DDBJ databases">
        <authorList>
            <person name="Hwang J.C."/>
        </authorList>
    </citation>
    <scope>NUCLEOTIDE SEQUENCE [LARGE SCALE GENOMIC DNA]</scope>
    <source>
        <strain evidence="2 3">IMCC35002</strain>
    </source>
</reference>
<comment type="caution">
    <text evidence="2">The sequence shown here is derived from an EMBL/GenBank/DDBJ whole genome shotgun (WGS) entry which is preliminary data.</text>
</comment>
<dbReference type="RefSeq" id="WP_136865233.1">
    <property type="nucleotide sequence ID" value="NZ_SWCJ01000025.1"/>
</dbReference>
<dbReference type="Proteomes" id="UP000305675">
    <property type="component" value="Unassembled WGS sequence"/>
</dbReference>
<organism evidence="2 3">
    <name type="scientific">Ferrimonas aestuarii</name>
    <dbReference type="NCBI Taxonomy" id="2569539"/>
    <lineage>
        <taxon>Bacteria</taxon>
        <taxon>Pseudomonadati</taxon>
        <taxon>Pseudomonadota</taxon>
        <taxon>Gammaproteobacteria</taxon>
        <taxon>Alteromonadales</taxon>
        <taxon>Ferrimonadaceae</taxon>
        <taxon>Ferrimonas</taxon>
    </lineage>
</organism>
<keyword evidence="3" id="KW-1185">Reference proteome</keyword>
<feature type="signal peptide" evidence="1">
    <location>
        <begin position="1"/>
        <end position="21"/>
    </location>
</feature>
<keyword evidence="1" id="KW-0732">Signal</keyword>
<dbReference type="EMBL" id="SWCJ01000025">
    <property type="protein sequence ID" value="TKB49660.1"/>
    <property type="molecule type" value="Genomic_DNA"/>
</dbReference>
<dbReference type="OrthoDB" id="9820412at2"/>
<proteinExistence type="predicted"/>
<sequence>MKVSLLPASALLMLLTWNVSAESDFAYKKQIDRHPEALEIIEAREMKLLLDPNKVGYSPEIGLHKIWDKVKAFAESNNLTIQEKPYNFDGLTYSTKVYYDTVDKQLAKQGYLVRITTKYLQGQPASSALTVKYLDRNHPERVFGAMLDEEDAALEENVGPAHNYQLDTYLEKSLKVDADPSSLPSTFGEFAELAPLLSELSIAHDIELIGTGVYSIRMKPGYVVLPGLPFPSGISMEAWLPIDSGEQALIYDFSFGYPTGDYYDMESTHIAAESFMQKLYQHVDTTLGLKDNPKWRGSKASFLRNSGLEIPPFKNLKASDLRFYKAPKPLPDGTVAFNDDPS</sequence>
<dbReference type="AlphaFoldDB" id="A0A4U1BEZ2"/>
<name>A0A4U1BEZ2_9GAMM</name>
<gene>
    <name evidence="2" type="ORF">FCL42_20150</name>
</gene>
<evidence type="ECO:0000256" key="1">
    <source>
        <dbReference type="SAM" id="SignalP"/>
    </source>
</evidence>